<organism evidence="2 3">
    <name type="scientific">Aliivibrio wodanis</name>
    <dbReference type="NCBI Taxonomy" id="80852"/>
    <lineage>
        <taxon>Bacteria</taxon>
        <taxon>Pseudomonadati</taxon>
        <taxon>Pseudomonadota</taxon>
        <taxon>Gammaproteobacteria</taxon>
        <taxon>Vibrionales</taxon>
        <taxon>Vibrionaceae</taxon>
        <taxon>Aliivibrio</taxon>
    </lineage>
</organism>
<dbReference type="GeneID" id="28539647"/>
<feature type="compositionally biased region" description="Basic and acidic residues" evidence="1">
    <location>
        <begin position="44"/>
        <end position="68"/>
    </location>
</feature>
<dbReference type="PATRIC" id="fig|80852.17.peg.120"/>
<dbReference type="HOGENOM" id="CLU_1685829_0_0_6"/>
<dbReference type="OrthoDB" id="5893073at2"/>
<keyword evidence="3" id="KW-1185">Reference proteome</keyword>
<name>A0A090IPM6_9GAMM</name>
<protein>
    <recommendedName>
        <fullName evidence="4">ATP-dependent Lon protease</fullName>
    </recommendedName>
</protein>
<accession>A0A090IPM6</accession>
<dbReference type="EMBL" id="LN554846">
    <property type="protein sequence ID" value="CED70215.1"/>
    <property type="molecule type" value="Genomic_DNA"/>
</dbReference>
<dbReference type="Proteomes" id="UP000032427">
    <property type="component" value="Chromosome 1"/>
</dbReference>
<feature type="region of interest" description="Disordered" evidence="1">
    <location>
        <begin position="24"/>
        <end position="77"/>
    </location>
</feature>
<evidence type="ECO:0000313" key="2">
    <source>
        <dbReference type="EMBL" id="CED70215.1"/>
    </source>
</evidence>
<evidence type="ECO:0008006" key="4">
    <source>
        <dbReference type="Google" id="ProtNLM"/>
    </source>
</evidence>
<gene>
    <name evidence="2" type="ORF">AWOD_I_0117</name>
</gene>
<dbReference type="KEGG" id="awd:AWOD_I_0117"/>
<sequence length="159" mass="18024">MNFSTNSISVPLIAPSVNLPTEQVARENRVKKPVVPTTKMSKATSEKAIKEDDKQHKRDSWEPSDHPGYDVAEEKEDTKPHIGTLYDIDDDLAKLARLLSIDTYSQGQETGYTMRFNLPKELLERLAEMGRMVRRRSVISFHYDKAVVPNNPSDILAVL</sequence>
<dbReference type="STRING" id="80852.AWOD_I_0117"/>
<proteinExistence type="predicted"/>
<evidence type="ECO:0000256" key="1">
    <source>
        <dbReference type="SAM" id="MobiDB-lite"/>
    </source>
</evidence>
<evidence type="ECO:0000313" key="3">
    <source>
        <dbReference type="Proteomes" id="UP000032427"/>
    </source>
</evidence>
<reference evidence="3" key="1">
    <citation type="submission" date="2014-09" db="EMBL/GenBank/DDBJ databases">
        <authorList>
            <person name="Hjerde E."/>
        </authorList>
    </citation>
    <scope>NUCLEOTIDE SEQUENCE [LARGE SCALE GENOMIC DNA]</scope>
    <source>
        <strain evidence="3">06/09/139</strain>
    </source>
</reference>
<dbReference type="AlphaFoldDB" id="A0A090IPM6"/>